<dbReference type="GO" id="GO:0006508">
    <property type="term" value="P:proteolysis"/>
    <property type="evidence" value="ECO:0007669"/>
    <property type="project" value="InterPro"/>
</dbReference>
<dbReference type="SUPFAM" id="SSF57196">
    <property type="entry name" value="EGF/Laminin"/>
    <property type="match status" value="3"/>
</dbReference>
<keyword evidence="9" id="KW-0862">Zinc</keyword>
<dbReference type="FunFam" id="2.10.25.10:FF:000012">
    <property type="entry name" value="Delta-like protein"/>
    <property type="match status" value="1"/>
</dbReference>
<dbReference type="Pfam" id="PF00008">
    <property type="entry name" value="EGF"/>
    <property type="match status" value="2"/>
</dbReference>
<feature type="binding site" evidence="9">
    <location>
        <position position="401"/>
    </location>
    <ligand>
        <name>Zn(2+)</name>
        <dbReference type="ChEBI" id="CHEBI:29105"/>
        <note>catalytic</note>
    </ligand>
</feature>
<dbReference type="InterPro" id="IPR002870">
    <property type="entry name" value="Peptidase_M12B_N"/>
</dbReference>
<dbReference type="PROSITE" id="PS01186">
    <property type="entry name" value="EGF_2"/>
    <property type="match status" value="2"/>
</dbReference>
<dbReference type="SMART" id="SM00209">
    <property type="entry name" value="TSP1"/>
    <property type="match status" value="2"/>
</dbReference>
<feature type="domain" description="Peptidase M12B" evidence="11">
    <location>
        <begin position="250"/>
        <end position="450"/>
    </location>
</feature>
<dbReference type="GO" id="GO:0005509">
    <property type="term" value="F:calcium ion binding"/>
    <property type="evidence" value="ECO:0007669"/>
    <property type="project" value="InterPro"/>
</dbReference>
<dbReference type="Pfam" id="PF01562">
    <property type="entry name" value="Pep_M12B_propep"/>
    <property type="match status" value="1"/>
</dbReference>
<dbReference type="GO" id="GO:0030198">
    <property type="term" value="P:extracellular matrix organization"/>
    <property type="evidence" value="ECO:0007669"/>
    <property type="project" value="TreeGrafter"/>
</dbReference>
<evidence type="ECO:0000256" key="5">
    <source>
        <dbReference type="ARBA" id="ARBA00022737"/>
    </source>
</evidence>
<dbReference type="InterPro" id="IPR036383">
    <property type="entry name" value="TSP1_rpt_sf"/>
</dbReference>
<dbReference type="GO" id="GO:0007229">
    <property type="term" value="P:integrin-mediated signaling pathway"/>
    <property type="evidence" value="ECO:0007669"/>
    <property type="project" value="UniProtKB-KW"/>
</dbReference>
<dbReference type="SUPFAM" id="SSF82895">
    <property type="entry name" value="TSP-1 type 1 repeat"/>
    <property type="match status" value="1"/>
</dbReference>
<dbReference type="InterPro" id="IPR050439">
    <property type="entry name" value="ADAMTS_ADAMTS-like"/>
</dbReference>
<dbReference type="InterPro" id="IPR024079">
    <property type="entry name" value="MetalloPept_cat_dom_sf"/>
</dbReference>
<feature type="active site" evidence="9">
    <location>
        <position position="392"/>
    </location>
</feature>
<feature type="domain" description="EGF-like" evidence="10">
    <location>
        <begin position="802"/>
        <end position="840"/>
    </location>
</feature>
<evidence type="ECO:0000259" key="10">
    <source>
        <dbReference type="PROSITE" id="PS50026"/>
    </source>
</evidence>
<dbReference type="Gene3D" id="2.10.25.10">
    <property type="entry name" value="Laminin"/>
    <property type="match status" value="3"/>
</dbReference>
<protein>
    <submittedName>
        <fullName evidence="12">A disintegrin and metalloproteinase with thrombospondin motifs 18</fullName>
    </submittedName>
</protein>
<evidence type="ECO:0000256" key="7">
    <source>
        <dbReference type="ARBA" id="ARBA00023180"/>
    </source>
</evidence>
<dbReference type="OrthoDB" id="5948003at2759"/>
<dbReference type="CDD" id="cd00054">
    <property type="entry name" value="EGF_CA"/>
    <property type="match status" value="3"/>
</dbReference>
<evidence type="ECO:0000256" key="1">
    <source>
        <dbReference type="ARBA" id="ARBA00004613"/>
    </source>
</evidence>
<name>A0A2B4SSI5_STYPI</name>
<keyword evidence="7" id="KW-0325">Glycoprotein</keyword>
<dbReference type="InterPro" id="IPR000742">
    <property type="entry name" value="EGF"/>
</dbReference>
<dbReference type="AlphaFoldDB" id="A0A2B4SSI5"/>
<dbReference type="InterPro" id="IPR001881">
    <property type="entry name" value="EGF-like_Ca-bd_dom"/>
</dbReference>
<sequence>MIKIVKDDIVLGRLKVGEAAYLARQIYLENPFEEVRGGPTEKLHHHMTKREIQYFFNVDDHDKVPDYEVSSPYQSNDEGEFVSYSLDPARTKRSLGSDDFSSFKLNAFGTKLHLKLKRNEHLISPDLEVLRENSDGSMTSYPVPENTFYLGHVASDPSSTVAVSNNGGLTGIVKTSRDTLFVHPLPAHLAKHVTSSEDATPHLVHRRSVKEEVVSLKNDVMHVVNEDPSDQESGRVKRSMMSQSPVPKFKTLKVALVCPPSLQEKYSNGTLQVITGGLVNYFMLLSNMVAGMFQDPSFGKIKITYVVNRILIIDPTQYGFKQSDSNSFKLGRTASKIRRENAIKKVPFDVFSYISDKIAGGALAIANQICAAPTGNVNQDIGLPTSLHLAHETGHNMYLDHDAGNCAKASYIMNARLPGGPHATEWSECSRNVIQRFLADERKSKCLDDGPVRDHPTIPPSIRGKLPGKIIDGDEQCALMPTVVTYFVSRLVQCWEEIRLLQMERNVDSKSGALREDANTQASWKISSGRNGALTLSVPAIVTEVFSSERGNAKMLNLNMEDIVKAARKNTEFVILRIAQVRNKTSGMNMVRKCAKNLDPIQAFTTSKETSVGCDNVLDGKTMLDRCGICGGDGDTCGTRKRDVRCVRIDDKSPASNSACPGEMPEVEECNAQPCPATWAFSKWTPCSKTCGLGYQRRQLKCLHEVALDDFRETNSCSEPKPVNNGPTVLVCNRFPCPAEWNVGPWSACPTKCAVSKIRRDVSCSRIDESGNLTIIDPEFCRYLNKPLSEKNCTTNKSCELRPPTCPLNEHHCLNGGSCQPDPSGYKCVCDEGFAGVECEILLNPCDKIPCLNGGECSPGIIHHYNHTCKCPPLYTGRNCETKITACMSNPCLNGATCNDKGLSDEYSCMCPQGYIGQRCQVSTFYRIGCFVQRRNVVPKLADLRKQVDLSDTQPTIIKCAELAQEKGYKYFSVGLNGICFSGPKAGETYFTKGVAPIKKCARGIGSRASTVVFTFESVPSYKSLGCYVAWARKKPKPLRTRYINFRNQQNKQTGITVDQCSRVAKAKGYAYFAVQNMAECWSDVNAKDTYDNLGPSQKCKDGVGLKGANMMYQLAG</sequence>
<keyword evidence="12" id="KW-0401">Integrin</keyword>
<dbReference type="PROSITE" id="PS00022">
    <property type="entry name" value="EGF_1"/>
    <property type="match status" value="3"/>
</dbReference>
<dbReference type="SUPFAM" id="SSF55486">
    <property type="entry name" value="Metalloproteases ('zincins'), catalytic domain"/>
    <property type="match status" value="1"/>
</dbReference>
<dbReference type="SMART" id="SM00179">
    <property type="entry name" value="EGF_CA"/>
    <property type="match status" value="2"/>
</dbReference>
<keyword evidence="9" id="KW-0479">Metal-binding</keyword>
<dbReference type="Pfam" id="PF01421">
    <property type="entry name" value="Reprolysin"/>
    <property type="match status" value="1"/>
</dbReference>
<feature type="domain" description="EGF-like" evidence="10">
    <location>
        <begin position="883"/>
        <end position="921"/>
    </location>
</feature>
<comment type="subcellular location">
    <subcellularLocation>
        <location evidence="1">Secreted</location>
    </subcellularLocation>
</comment>
<evidence type="ECO:0000256" key="8">
    <source>
        <dbReference type="PROSITE-ProRule" id="PRU00076"/>
    </source>
</evidence>
<dbReference type="Gene3D" id="3.40.390.10">
    <property type="entry name" value="Collagenase (Catalytic Domain)"/>
    <property type="match status" value="1"/>
</dbReference>
<evidence type="ECO:0000256" key="4">
    <source>
        <dbReference type="ARBA" id="ARBA00022729"/>
    </source>
</evidence>
<evidence type="ECO:0000313" key="12">
    <source>
        <dbReference type="EMBL" id="PFX33634.1"/>
    </source>
</evidence>
<keyword evidence="6 8" id="KW-1015">Disulfide bond</keyword>
<dbReference type="InterPro" id="IPR001590">
    <property type="entry name" value="Peptidase_M12B"/>
</dbReference>
<reference evidence="13" key="1">
    <citation type="journal article" date="2017" name="bioRxiv">
        <title>Comparative analysis of the genomes of Stylophora pistillata and Acropora digitifera provides evidence for extensive differences between species of corals.</title>
        <authorList>
            <person name="Voolstra C.R."/>
            <person name="Li Y."/>
            <person name="Liew Y.J."/>
            <person name="Baumgarten S."/>
            <person name="Zoccola D."/>
            <person name="Flot J.-F."/>
            <person name="Tambutte S."/>
            <person name="Allemand D."/>
            <person name="Aranda M."/>
        </authorList>
    </citation>
    <scope>NUCLEOTIDE SEQUENCE [LARGE SCALE GENOMIC DNA]</scope>
</reference>
<feature type="disulfide bond" evidence="8">
    <location>
        <begin position="871"/>
        <end position="880"/>
    </location>
</feature>
<dbReference type="Pfam" id="PF19030">
    <property type="entry name" value="TSP1_ADAMTS"/>
    <property type="match status" value="2"/>
</dbReference>
<evidence type="ECO:0000256" key="6">
    <source>
        <dbReference type="ARBA" id="ARBA00023157"/>
    </source>
</evidence>
<comment type="caution">
    <text evidence="8">Lacks conserved residue(s) required for the propagation of feature annotation.</text>
</comment>
<dbReference type="PROSITE" id="PS50092">
    <property type="entry name" value="TSP1"/>
    <property type="match status" value="2"/>
</dbReference>
<dbReference type="InterPro" id="IPR000884">
    <property type="entry name" value="TSP1_rpt"/>
</dbReference>
<dbReference type="GO" id="GO:0005576">
    <property type="term" value="C:extracellular region"/>
    <property type="evidence" value="ECO:0007669"/>
    <property type="project" value="UniProtKB-SubCell"/>
</dbReference>
<evidence type="ECO:0000256" key="9">
    <source>
        <dbReference type="PROSITE-ProRule" id="PRU00276"/>
    </source>
</evidence>
<evidence type="ECO:0000259" key="11">
    <source>
        <dbReference type="PROSITE" id="PS50215"/>
    </source>
</evidence>
<dbReference type="Proteomes" id="UP000225706">
    <property type="component" value="Unassembled WGS sequence"/>
</dbReference>
<dbReference type="GO" id="GO:0031012">
    <property type="term" value="C:extracellular matrix"/>
    <property type="evidence" value="ECO:0007669"/>
    <property type="project" value="TreeGrafter"/>
</dbReference>
<feature type="disulfide bond" evidence="8">
    <location>
        <begin position="830"/>
        <end position="839"/>
    </location>
</feature>
<dbReference type="PANTHER" id="PTHR13723">
    <property type="entry name" value="ADAMTS A DISINTEGRIN AND METALLOPROTEASE WITH THROMBOSPONDIN MOTIFS PROTEASE"/>
    <property type="match status" value="1"/>
</dbReference>
<dbReference type="EMBL" id="LSMT01000010">
    <property type="protein sequence ID" value="PFX33634.1"/>
    <property type="molecule type" value="Genomic_DNA"/>
</dbReference>
<feature type="binding site" evidence="9">
    <location>
        <position position="395"/>
    </location>
    <ligand>
        <name>Zn(2+)</name>
        <dbReference type="ChEBI" id="CHEBI:29105"/>
        <note>catalytic</note>
    </ligand>
</feature>
<evidence type="ECO:0000256" key="3">
    <source>
        <dbReference type="ARBA" id="ARBA00022536"/>
    </source>
</evidence>
<dbReference type="Gene3D" id="2.20.100.10">
    <property type="entry name" value="Thrombospondin type-1 (TSP1) repeat"/>
    <property type="match status" value="1"/>
</dbReference>
<dbReference type="PANTHER" id="PTHR13723:SF200">
    <property type="entry name" value="ADAM METALLOPEPTIDASE WITH THROMBOSPONDIN TYPE 1 MOTIF B, ISOFORM B"/>
    <property type="match status" value="1"/>
</dbReference>
<feature type="disulfide bond" evidence="8">
    <location>
        <begin position="892"/>
        <end position="909"/>
    </location>
</feature>
<organism evidence="12 13">
    <name type="scientific">Stylophora pistillata</name>
    <name type="common">Smooth cauliflower coral</name>
    <dbReference type="NCBI Taxonomy" id="50429"/>
    <lineage>
        <taxon>Eukaryota</taxon>
        <taxon>Metazoa</taxon>
        <taxon>Cnidaria</taxon>
        <taxon>Anthozoa</taxon>
        <taxon>Hexacorallia</taxon>
        <taxon>Scleractinia</taxon>
        <taxon>Astrocoeniina</taxon>
        <taxon>Pocilloporidae</taxon>
        <taxon>Stylophora</taxon>
    </lineage>
</organism>
<accession>A0A2B4SSI5</accession>
<evidence type="ECO:0000313" key="13">
    <source>
        <dbReference type="Proteomes" id="UP000225706"/>
    </source>
</evidence>
<keyword evidence="5" id="KW-0677">Repeat</keyword>
<dbReference type="PROSITE" id="PS50026">
    <property type="entry name" value="EGF_3"/>
    <property type="match status" value="3"/>
</dbReference>
<feature type="disulfide bond" evidence="8">
    <location>
        <begin position="911"/>
        <end position="920"/>
    </location>
</feature>
<feature type="binding site" evidence="9">
    <location>
        <position position="391"/>
    </location>
    <ligand>
        <name>Zn(2+)</name>
        <dbReference type="ChEBI" id="CHEBI:29105"/>
        <note>catalytic</note>
    </ligand>
</feature>
<gene>
    <name evidence="12" type="primary">ADAMTS18</name>
    <name evidence="12" type="ORF">AWC38_SpisGene1490</name>
</gene>
<evidence type="ECO:0000256" key="2">
    <source>
        <dbReference type="ARBA" id="ARBA00022525"/>
    </source>
</evidence>
<dbReference type="SMART" id="SM00181">
    <property type="entry name" value="EGF"/>
    <property type="match status" value="3"/>
</dbReference>
<proteinExistence type="predicted"/>
<comment type="caution">
    <text evidence="12">The sequence shown here is derived from an EMBL/GenBank/DDBJ whole genome shotgun (WGS) entry which is preliminary data.</text>
</comment>
<keyword evidence="2" id="KW-0964">Secreted</keyword>
<keyword evidence="4" id="KW-0732">Signal</keyword>
<keyword evidence="3 8" id="KW-0245">EGF-like domain</keyword>
<dbReference type="GO" id="GO:0004222">
    <property type="term" value="F:metalloendopeptidase activity"/>
    <property type="evidence" value="ECO:0007669"/>
    <property type="project" value="InterPro"/>
</dbReference>
<keyword evidence="13" id="KW-1185">Reference proteome</keyword>
<feature type="domain" description="EGF-like" evidence="10">
    <location>
        <begin position="842"/>
        <end position="881"/>
    </location>
</feature>
<dbReference type="PROSITE" id="PS50215">
    <property type="entry name" value="ADAM_MEPRO"/>
    <property type="match status" value="1"/>
</dbReference>